<reference evidence="4 5" key="1">
    <citation type="journal article" date="2017" name="Mol. Plant">
        <title>The Genome of Medicinal Plant Macleaya cordata Provides New Insights into Benzylisoquinoline Alkaloids Metabolism.</title>
        <authorList>
            <person name="Liu X."/>
            <person name="Liu Y."/>
            <person name="Huang P."/>
            <person name="Ma Y."/>
            <person name="Qing Z."/>
            <person name="Tang Q."/>
            <person name="Cao H."/>
            <person name="Cheng P."/>
            <person name="Zheng Y."/>
            <person name="Yuan Z."/>
            <person name="Zhou Y."/>
            <person name="Liu J."/>
            <person name="Tang Z."/>
            <person name="Zhuo Y."/>
            <person name="Zhang Y."/>
            <person name="Yu L."/>
            <person name="Huang J."/>
            <person name="Yang P."/>
            <person name="Peng Q."/>
            <person name="Zhang J."/>
            <person name="Jiang W."/>
            <person name="Zhang Z."/>
            <person name="Lin K."/>
            <person name="Ro D.K."/>
            <person name="Chen X."/>
            <person name="Xiong X."/>
            <person name="Shang Y."/>
            <person name="Huang S."/>
            <person name="Zeng J."/>
        </authorList>
    </citation>
    <scope>NUCLEOTIDE SEQUENCE [LARGE SCALE GENOMIC DNA]</scope>
    <source>
        <strain evidence="5">cv. BLH2017</strain>
        <tissue evidence="4">Root</tissue>
    </source>
</reference>
<dbReference type="FunCoup" id="A0A200Q5S8">
    <property type="interactions" value="491"/>
</dbReference>
<evidence type="ECO:0000313" key="4">
    <source>
        <dbReference type="EMBL" id="OVA05794.1"/>
    </source>
</evidence>
<feature type="repeat" description="PPR" evidence="3">
    <location>
        <begin position="6"/>
        <end position="40"/>
    </location>
</feature>
<dbReference type="NCBIfam" id="TIGR00756">
    <property type="entry name" value="PPR"/>
    <property type="match status" value="3"/>
</dbReference>
<accession>A0A200Q5S8</accession>
<comment type="similarity">
    <text evidence="2">Belongs to the PPR family. PCMP-E subfamily.</text>
</comment>
<keyword evidence="1" id="KW-0677">Repeat</keyword>
<dbReference type="STRING" id="56857.A0A200Q5S8"/>
<dbReference type="GO" id="GO:0003729">
    <property type="term" value="F:mRNA binding"/>
    <property type="evidence" value="ECO:0007669"/>
    <property type="project" value="UniProtKB-ARBA"/>
</dbReference>
<feature type="repeat" description="PPR" evidence="3">
    <location>
        <begin position="569"/>
        <end position="599"/>
    </location>
</feature>
<dbReference type="Pfam" id="PF01535">
    <property type="entry name" value="PPR"/>
    <property type="match status" value="10"/>
</dbReference>
<proteinExistence type="inferred from homology"/>
<feature type="repeat" description="PPR" evidence="3">
    <location>
        <begin position="224"/>
        <end position="258"/>
    </location>
</feature>
<dbReference type="InterPro" id="IPR011990">
    <property type="entry name" value="TPR-like_helical_dom_sf"/>
</dbReference>
<feature type="repeat" description="PPR" evidence="3">
    <location>
        <begin position="433"/>
        <end position="467"/>
    </location>
</feature>
<dbReference type="Pfam" id="PF20431">
    <property type="entry name" value="E_motif"/>
    <property type="match status" value="1"/>
</dbReference>
<sequence length="885" mass="99723">MPEPEDFKTWNTTIKNYCTSSKHQEAFSLFISLRRTNSPSRDYEFRPDHQTFAALLKSCAAISAIALGRSFHGFGVKIGHYNELNQVLCKGLMNIYAKCGDLNDAQKMFDDMSQRDDPVTWNILLSGYAGLRTRDHYTDLKNLLYEMHICKEETKPNEITVAIVLPVCARVRDLRSGKSIHAYVIKSGLVSQTLVGNSLVSMYAKCGFAHNDGFLVFSLISCKDVVSWNSMISGYIENGFLSDSFKLFRQMLKGLTMPNYATIASILPVCAFVEHDRSYFYGKEIHCYVLRRFELAEEVSVCNSLVSFYSRIGRLEEAEMVFRRMKSRDLVSWNAIIAGYASNGGGLQKALDLFHELVLTKLVKPDSVTLISVLPACAQLQNLKEGQKIHEYVLRDPELRKDTAIGNALISFYSKFNEIEAAFRTFMMIPTKDLISWNSVLDAYAENGFGIQLVGLLHQMFNEGVRPDSITILTVLRVCVAASSAEKIKEVHGFSVRSGLLLNDLEPTVGNALLDAYSKCENMEYAIKTFESLLGKRNLITNNAMISGYVNHGSGENAEMIFNKISQKDLTTWNLMVRFHAENNYPDQAINLFHELQREVKPDMLSIMSFLPVCACLASLRFVKQCHGYVIRSCFEDVRLNGALLDVYSKCGNIMSAYKLFEMSPQKDLVLFTAMVGGFAMHGMGDEALQVFYEMLNSGIKPDHIIITAALSACSHAGLIDQGWKIFESIKRIHGIEPTMENYACLVDLLARGGRLRDAYNFVIGMPFEANANIWGTLLGACRKQHDLELGRVVADRLFEVEANNIGNYVVMSNIYAANAKWDGVKEVRRLMKDRDLRKPAGCSWIEVEKRRHVFVAADTSHPERTFIYSTLCVLDQQIKEPFCV</sequence>
<dbReference type="FunFam" id="1.25.40.10:FF:000412">
    <property type="entry name" value="Putative pentatricopeptide repeat-containing protein"/>
    <property type="match status" value="1"/>
</dbReference>
<dbReference type="InterPro" id="IPR046960">
    <property type="entry name" value="PPR_At4g14850-like_plant"/>
</dbReference>
<dbReference type="EMBL" id="MVGT01003003">
    <property type="protein sequence ID" value="OVA05794.1"/>
    <property type="molecule type" value="Genomic_DNA"/>
</dbReference>
<name>A0A200Q5S8_MACCD</name>
<evidence type="ECO:0000256" key="1">
    <source>
        <dbReference type="ARBA" id="ARBA00022737"/>
    </source>
</evidence>
<dbReference type="FunFam" id="1.25.40.10:FF:000361">
    <property type="entry name" value="Pentatricopeptide repeat-containing protein chloroplastic"/>
    <property type="match status" value="1"/>
</dbReference>
<comment type="caution">
    <text evidence="4">The sequence shown here is derived from an EMBL/GenBank/DDBJ whole genome shotgun (WGS) entry which is preliminary data.</text>
</comment>
<dbReference type="InterPro" id="IPR046848">
    <property type="entry name" value="E_motif"/>
</dbReference>
<dbReference type="OMA" id="VNANAWG"/>
<keyword evidence="5" id="KW-1185">Reference proteome</keyword>
<evidence type="ECO:0000256" key="2">
    <source>
        <dbReference type="ARBA" id="ARBA00061659"/>
    </source>
</evidence>
<dbReference type="OrthoDB" id="1904892at2759"/>
<dbReference type="PANTHER" id="PTHR47926:SF481">
    <property type="entry name" value="TETRATRICOPEPTIDE-LIKE HELICAL DOMAIN SUPERFAMILY"/>
    <property type="match status" value="1"/>
</dbReference>
<dbReference type="AlphaFoldDB" id="A0A200Q5S8"/>
<organism evidence="4 5">
    <name type="scientific">Macleaya cordata</name>
    <name type="common">Five-seeded plume-poppy</name>
    <name type="synonym">Bocconia cordata</name>
    <dbReference type="NCBI Taxonomy" id="56857"/>
    <lineage>
        <taxon>Eukaryota</taxon>
        <taxon>Viridiplantae</taxon>
        <taxon>Streptophyta</taxon>
        <taxon>Embryophyta</taxon>
        <taxon>Tracheophyta</taxon>
        <taxon>Spermatophyta</taxon>
        <taxon>Magnoliopsida</taxon>
        <taxon>Ranunculales</taxon>
        <taxon>Papaveraceae</taxon>
        <taxon>Papaveroideae</taxon>
        <taxon>Macleaya</taxon>
    </lineage>
</organism>
<dbReference type="PROSITE" id="PS51375">
    <property type="entry name" value="PPR"/>
    <property type="match status" value="7"/>
</dbReference>
<gene>
    <name evidence="4" type="ORF">BVC80_1385g6</name>
</gene>
<evidence type="ECO:0000313" key="5">
    <source>
        <dbReference type="Proteomes" id="UP000195402"/>
    </source>
</evidence>
<dbReference type="FunFam" id="1.25.40.10:FF:000090">
    <property type="entry name" value="Pentatricopeptide repeat-containing protein, chloroplastic"/>
    <property type="match status" value="1"/>
</dbReference>
<protein>
    <submittedName>
        <fullName evidence="4">Pentatricopeptide repeat</fullName>
    </submittedName>
</protein>
<evidence type="ECO:0000256" key="3">
    <source>
        <dbReference type="PROSITE-ProRule" id="PRU00708"/>
    </source>
</evidence>
<dbReference type="PANTHER" id="PTHR47926">
    <property type="entry name" value="PENTATRICOPEPTIDE REPEAT-CONTAINING PROTEIN"/>
    <property type="match status" value="1"/>
</dbReference>
<dbReference type="Proteomes" id="UP000195402">
    <property type="component" value="Unassembled WGS sequence"/>
</dbReference>
<feature type="repeat" description="PPR" evidence="3">
    <location>
        <begin position="85"/>
        <end position="119"/>
    </location>
</feature>
<dbReference type="FunFam" id="1.25.40.10:FF:000073">
    <property type="entry name" value="Pentatricopeptide repeat-containing protein chloroplastic"/>
    <property type="match status" value="1"/>
</dbReference>
<dbReference type="Pfam" id="PF13041">
    <property type="entry name" value="PPR_2"/>
    <property type="match status" value="1"/>
</dbReference>
<feature type="repeat" description="PPR" evidence="3">
    <location>
        <begin position="668"/>
        <end position="702"/>
    </location>
</feature>
<feature type="repeat" description="PPR" evidence="3">
    <location>
        <begin position="298"/>
        <end position="332"/>
    </location>
</feature>
<dbReference type="InParanoid" id="A0A200Q5S8"/>
<dbReference type="GO" id="GO:0009451">
    <property type="term" value="P:RNA modification"/>
    <property type="evidence" value="ECO:0007669"/>
    <property type="project" value="InterPro"/>
</dbReference>
<dbReference type="InterPro" id="IPR002885">
    <property type="entry name" value="PPR_rpt"/>
</dbReference>
<dbReference type="Gene3D" id="1.25.40.10">
    <property type="entry name" value="Tetratricopeptide repeat domain"/>
    <property type="match status" value="6"/>
</dbReference>